<dbReference type="Proteomes" id="UP000078070">
    <property type="component" value="Chromosome"/>
</dbReference>
<feature type="transmembrane region" description="Helical" evidence="1">
    <location>
        <begin position="111"/>
        <end position="129"/>
    </location>
</feature>
<dbReference type="RefSeq" id="WP_067382532.1">
    <property type="nucleotide sequence ID" value="NZ_CP015839.1"/>
</dbReference>
<dbReference type="STRING" id="1821621.A8C75_12025"/>
<evidence type="ECO:0000313" key="2">
    <source>
        <dbReference type="EMBL" id="ANG63128.1"/>
    </source>
</evidence>
<keyword evidence="1" id="KW-0812">Transmembrane</keyword>
<accession>A0A1A9EZR4</accession>
<evidence type="ECO:0000313" key="3">
    <source>
        <dbReference type="Proteomes" id="UP000078070"/>
    </source>
</evidence>
<proteinExistence type="predicted"/>
<dbReference type="AlphaFoldDB" id="A0A1A9EZR4"/>
<keyword evidence="1" id="KW-0472">Membrane</keyword>
<gene>
    <name evidence="2" type="ORF">A8C75_12025</name>
</gene>
<name>A0A1A9EZR4_9GAMM</name>
<dbReference type="KEGG" id="mars:A8C75_12025"/>
<feature type="transmembrane region" description="Helical" evidence="1">
    <location>
        <begin position="79"/>
        <end position="99"/>
    </location>
</feature>
<keyword evidence="1" id="KW-1133">Transmembrane helix</keyword>
<dbReference type="EMBL" id="CP015839">
    <property type="protein sequence ID" value="ANG63128.1"/>
    <property type="molecule type" value="Genomic_DNA"/>
</dbReference>
<reference evidence="2 3" key="2">
    <citation type="journal article" date="2018" name="Int. J. Syst. Evol. Microbiol.">
        <title>Marinobacterium aestuarii sp. nov., a benzene-degrading marine bacterium isolated from estuary sediment.</title>
        <authorList>
            <person name="Bae S.S."/>
            <person name="Jung J."/>
            <person name="Chung D."/>
            <person name="Baek K."/>
        </authorList>
    </citation>
    <scope>NUCLEOTIDE SEQUENCE [LARGE SCALE GENOMIC DNA]</scope>
    <source>
        <strain evidence="2 3">ST58-10</strain>
    </source>
</reference>
<organism evidence="2 3">
    <name type="scientific">Marinobacterium aestuarii</name>
    <dbReference type="NCBI Taxonomy" id="1821621"/>
    <lineage>
        <taxon>Bacteria</taxon>
        <taxon>Pseudomonadati</taxon>
        <taxon>Pseudomonadota</taxon>
        <taxon>Gammaproteobacteria</taxon>
        <taxon>Oceanospirillales</taxon>
        <taxon>Oceanospirillaceae</taxon>
        <taxon>Marinobacterium</taxon>
    </lineage>
</organism>
<sequence length="141" mass="15012">MKEILRQNSKIIGALLGLAQGVPQGLDIESQSVLSSPFQNQALFVIAFGLFSPPLMVALNSMSKGGFGAGLMKKVNDYINLYAMIIVGCLSFGITGLIMLDNVGISDGRTVVCLFFVAGGIGFFAAYFTDKHLGKKAEKDI</sequence>
<evidence type="ECO:0000256" key="1">
    <source>
        <dbReference type="SAM" id="Phobius"/>
    </source>
</evidence>
<protein>
    <submittedName>
        <fullName evidence="2">Uncharacterized protein</fullName>
    </submittedName>
</protein>
<keyword evidence="3" id="KW-1185">Reference proteome</keyword>
<reference evidence="3" key="1">
    <citation type="submission" date="2016-05" db="EMBL/GenBank/DDBJ databases">
        <authorList>
            <person name="Baek K."/>
            <person name="Yang S.-J."/>
        </authorList>
    </citation>
    <scope>NUCLEOTIDE SEQUENCE [LARGE SCALE GENOMIC DNA]</scope>
    <source>
        <strain evidence="3">ST58-10</strain>
    </source>
</reference>